<evidence type="ECO:0000259" key="5">
    <source>
        <dbReference type="PROSITE" id="PS50911"/>
    </source>
</evidence>
<dbReference type="InterPro" id="IPR036779">
    <property type="entry name" value="LysM_dom_sf"/>
</dbReference>
<keyword evidence="1 4" id="KW-0732">Signal</keyword>
<feature type="domain" description="LysM" evidence="6">
    <location>
        <begin position="33"/>
        <end position="77"/>
    </location>
</feature>
<dbReference type="Gene3D" id="3.90.1720.10">
    <property type="entry name" value="endopeptidase domain like (from Nostoc punctiforme)"/>
    <property type="match status" value="1"/>
</dbReference>
<comment type="caution">
    <text evidence="7">The sequence shown here is derived from an EMBL/GenBank/DDBJ whole genome shotgun (WGS) entry which is preliminary data.</text>
</comment>
<dbReference type="Pfam" id="PF05257">
    <property type="entry name" value="CHAP"/>
    <property type="match status" value="1"/>
</dbReference>
<organism evidence="7 8">
    <name type="scientific">Streptococcus moroccensis</name>
    <dbReference type="NCBI Taxonomy" id="1451356"/>
    <lineage>
        <taxon>Bacteria</taxon>
        <taxon>Bacillati</taxon>
        <taxon>Bacillota</taxon>
        <taxon>Bacilli</taxon>
        <taxon>Lactobacillales</taxon>
        <taxon>Streptococcaceae</taxon>
        <taxon>Streptococcus</taxon>
    </lineage>
</organism>
<feature type="signal peptide" evidence="4">
    <location>
        <begin position="1"/>
        <end position="32"/>
    </location>
</feature>
<evidence type="ECO:0000256" key="1">
    <source>
        <dbReference type="ARBA" id="ARBA00022729"/>
    </source>
</evidence>
<proteinExistence type="predicted"/>
<keyword evidence="8" id="KW-1185">Reference proteome</keyword>
<dbReference type="Gene3D" id="3.10.350.10">
    <property type="entry name" value="LysM domain"/>
    <property type="match status" value="2"/>
</dbReference>
<dbReference type="PRINTS" id="PR01852">
    <property type="entry name" value="SIBAPROTEIN"/>
</dbReference>
<keyword evidence="2" id="KW-0378">Hydrolase</keyword>
<feature type="domain" description="Peptidase C51" evidence="5">
    <location>
        <begin position="151"/>
        <end position="274"/>
    </location>
</feature>
<evidence type="ECO:0000256" key="3">
    <source>
        <dbReference type="ARBA" id="ARBA00023316"/>
    </source>
</evidence>
<evidence type="ECO:0000256" key="2">
    <source>
        <dbReference type="ARBA" id="ARBA00022801"/>
    </source>
</evidence>
<evidence type="ECO:0000259" key="6">
    <source>
        <dbReference type="PROSITE" id="PS51782"/>
    </source>
</evidence>
<dbReference type="CDD" id="cd00118">
    <property type="entry name" value="LysM"/>
    <property type="match status" value="2"/>
</dbReference>
<dbReference type="PANTHER" id="PTHR33734">
    <property type="entry name" value="LYSM DOMAIN-CONTAINING GPI-ANCHORED PROTEIN 2"/>
    <property type="match status" value="1"/>
</dbReference>
<feature type="domain" description="LysM" evidence="6">
    <location>
        <begin position="88"/>
        <end position="132"/>
    </location>
</feature>
<dbReference type="SUPFAM" id="SSF54106">
    <property type="entry name" value="LysM domain"/>
    <property type="match status" value="2"/>
</dbReference>
<dbReference type="PROSITE" id="PS50911">
    <property type="entry name" value="CHAP"/>
    <property type="match status" value="1"/>
</dbReference>
<dbReference type="InterPro" id="IPR007921">
    <property type="entry name" value="CHAP_dom"/>
</dbReference>
<keyword evidence="3" id="KW-0961">Cell wall biogenesis/degradation</keyword>
<gene>
    <name evidence="7" type="ORF">J2S23_001551</name>
</gene>
<dbReference type="Proteomes" id="UP001223079">
    <property type="component" value="Unassembled WGS sequence"/>
</dbReference>
<dbReference type="SMART" id="SM00257">
    <property type="entry name" value="LysM"/>
    <property type="match status" value="2"/>
</dbReference>
<dbReference type="PROSITE" id="PS51782">
    <property type="entry name" value="LYSM"/>
    <property type="match status" value="2"/>
</dbReference>
<evidence type="ECO:0000313" key="8">
    <source>
        <dbReference type="Proteomes" id="UP001223079"/>
    </source>
</evidence>
<feature type="chain" id="PRO_5045802699" evidence="4">
    <location>
        <begin position="33"/>
        <end position="276"/>
    </location>
</feature>
<protein>
    <submittedName>
        <fullName evidence="7">Surface antigen</fullName>
    </submittedName>
</protein>
<dbReference type="Pfam" id="PF01476">
    <property type="entry name" value="LysM"/>
    <property type="match status" value="2"/>
</dbReference>
<dbReference type="InterPro" id="IPR018392">
    <property type="entry name" value="LysM"/>
</dbReference>
<accession>A0ABT9YSJ9</accession>
<reference evidence="7 8" key="1">
    <citation type="submission" date="2023-07" db="EMBL/GenBank/DDBJ databases">
        <title>Genomic Encyclopedia of Type Strains, Phase IV (KMG-IV): sequencing the most valuable type-strain genomes for metagenomic binning, comparative biology and taxonomic classification.</title>
        <authorList>
            <person name="Goeker M."/>
        </authorList>
    </citation>
    <scope>NUCLEOTIDE SEQUENCE [LARGE SCALE GENOMIC DNA]</scope>
    <source>
        <strain evidence="7 8">DSM 105143</strain>
    </source>
</reference>
<dbReference type="InterPro" id="IPR038765">
    <property type="entry name" value="Papain-like_cys_pep_sf"/>
</dbReference>
<dbReference type="SUPFAM" id="SSF54001">
    <property type="entry name" value="Cysteine proteinases"/>
    <property type="match status" value="1"/>
</dbReference>
<dbReference type="InterPro" id="IPR009148">
    <property type="entry name" value="PcsB-like"/>
</dbReference>
<dbReference type="PANTHER" id="PTHR33734:SF22">
    <property type="entry name" value="MEMBRANE-BOUND LYTIC MUREIN TRANSGLYCOSYLASE D"/>
    <property type="match status" value="1"/>
</dbReference>
<name>A0ABT9YSJ9_9STRE</name>
<evidence type="ECO:0000313" key="7">
    <source>
        <dbReference type="EMBL" id="MDQ0222976.1"/>
    </source>
</evidence>
<evidence type="ECO:0000256" key="4">
    <source>
        <dbReference type="SAM" id="SignalP"/>
    </source>
</evidence>
<dbReference type="RefSeq" id="WP_307122150.1">
    <property type="nucleotide sequence ID" value="NZ_JAUSTM010000014.1"/>
</dbReference>
<dbReference type="EMBL" id="JAUSTM010000014">
    <property type="protein sequence ID" value="MDQ0222976.1"/>
    <property type="molecule type" value="Genomic_DNA"/>
</dbReference>
<sequence>MTHKTTRSFGQASMAIATVTAVSSLGTSSAEAASHTVQSGESFYSIATAYGMDTYQLAVNNGKSIYDIINPGDILQVADLPPVTPVSSTHTVQWGESFYSIAGFYGMDAFQLASNNGKSIYDTINPGDVLQVQGTSATLPQTQSYNSSDPYGTQDVEGVILNTPTDYGNSYPIGQCTWAVKELAPWVNNWWGNAKDWDENAIALNGYSVGVTPAVGAIAVWDGGDFGHVAYVTSVASDTSIQVLESNYMGQKQIANYRGWFDPTNAQGRVTYIYPW</sequence>